<name>A0ACC1AWK4_9ROSI</name>
<reference evidence="2" key="1">
    <citation type="journal article" date="2023" name="G3 (Bethesda)">
        <title>Genome assembly and association tests identify interacting loci associated with vigor, precocity, and sex in interspecific pistachio rootstocks.</title>
        <authorList>
            <person name="Palmer W."/>
            <person name="Jacygrad E."/>
            <person name="Sagayaradj S."/>
            <person name="Cavanaugh K."/>
            <person name="Han R."/>
            <person name="Bertier L."/>
            <person name="Beede B."/>
            <person name="Kafkas S."/>
            <person name="Golino D."/>
            <person name="Preece J."/>
            <person name="Michelmore R."/>
        </authorList>
    </citation>
    <scope>NUCLEOTIDE SEQUENCE [LARGE SCALE GENOMIC DNA]</scope>
</reference>
<sequence>MESWKVIRFLGFISISIILISDTCVASVRTIGKITPVLQGSQMNWIDNDGLFLLSNSSDFAFGFQTTQDVTLFLLVIVHLATRTPIWSANRGSPVTNSDKFVFNQDGKVFLQKGDNVVWTVNTNGKSVSAIELQDSGNLVMLGDDSSVLWESFSHPTDTLISNQDFVEGMKLVSNPSSNNLSYFLEIKSGDMVLSAGYPTPQPYWSMSKDERKTINKSGGKVSLSTLIANSWRFYDQNKVLLWQFVFSANTDANATWIVVIGNDGFISFSNLQNDTSAASDTKIPNNPCSTPESCDAYYVCSGNNRCQCSEGLNARNCRTGIVSPCDHSKGSTKLVDAGDDLNYFALPYVPSSSKSDLSGCKASCLGNCSCLALFFQNSTGNCFLFDSIGTFQSSDQGSGYVAYIKVLNDGGADTNGGGGSSSQKHFPYVVIIVISTVIVISCLLYLAFRYYRNKKKRVPQSPQETSEEDNFLENLSGMPVRFSYSDLQNATNNFSVKLGQGGFWLSLPRGSSRWNSVGCEEVGRHWSGQERI</sequence>
<evidence type="ECO:0000313" key="1">
    <source>
        <dbReference type="EMBL" id="KAJ0091082.1"/>
    </source>
</evidence>
<dbReference type="EMBL" id="CM047904">
    <property type="protein sequence ID" value="KAJ0091082.1"/>
    <property type="molecule type" value="Genomic_DNA"/>
</dbReference>
<protein>
    <submittedName>
        <fullName evidence="1">Uncharacterized protein</fullName>
    </submittedName>
</protein>
<evidence type="ECO:0000313" key="2">
    <source>
        <dbReference type="Proteomes" id="UP001164250"/>
    </source>
</evidence>
<comment type="caution">
    <text evidence="1">The sequence shown here is derived from an EMBL/GenBank/DDBJ whole genome shotgun (WGS) entry which is preliminary data.</text>
</comment>
<organism evidence="1 2">
    <name type="scientific">Pistacia atlantica</name>
    <dbReference type="NCBI Taxonomy" id="434234"/>
    <lineage>
        <taxon>Eukaryota</taxon>
        <taxon>Viridiplantae</taxon>
        <taxon>Streptophyta</taxon>
        <taxon>Embryophyta</taxon>
        <taxon>Tracheophyta</taxon>
        <taxon>Spermatophyta</taxon>
        <taxon>Magnoliopsida</taxon>
        <taxon>eudicotyledons</taxon>
        <taxon>Gunneridae</taxon>
        <taxon>Pentapetalae</taxon>
        <taxon>rosids</taxon>
        <taxon>malvids</taxon>
        <taxon>Sapindales</taxon>
        <taxon>Anacardiaceae</taxon>
        <taxon>Pistacia</taxon>
    </lineage>
</organism>
<proteinExistence type="predicted"/>
<dbReference type="Proteomes" id="UP001164250">
    <property type="component" value="Chromosome 8"/>
</dbReference>
<gene>
    <name evidence="1" type="ORF">Patl1_12465</name>
</gene>
<keyword evidence="2" id="KW-1185">Reference proteome</keyword>
<accession>A0ACC1AWK4</accession>